<evidence type="ECO:0000313" key="13">
    <source>
        <dbReference type="EMBL" id="KLU24259.1"/>
    </source>
</evidence>
<keyword evidence="10" id="KW-0998">Cell outer membrane</keyword>
<dbReference type="EMBL" id="AEJF01000131">
    <property type="protein sequence ID" value="KLU24259.1"/>
    <property type="molecule type" value="Genomic_DNA"/>
</dbReference>
<keyword evidence="4" id="KW-1134">Transmembrane beta strand</keyword>
<dbReference type="PANTHER" id="PTHR34501:SF9">
    <property type="entry name" value="MAJOR OUTER MEMBRANE PROTEIN P.IA"/>
    <property type="match status" value="1"/>
</dbReference>
<keyword evidence="6 11" id="KW-0732">Signal</keyword>
<dbReference type="GO" id="GO:0046930">
    <property type="term" value="C:pore complex"/>
    <property type="evidence" value="ECO:0007669"/>
    <property type="project" value="UniProtKB-KW"/>
</dbReference>
<dbReference type="InterPro" id="IPR033900">
    <property type="entry name" value="Gram_neg_porin_domain"/>
</dbReference>
<dbReference type="GO" id="GO:0015288">
    <property type="term" value="F:porin activity"/>
    <property type="evidence" value="ECO:0007669"/>
    <property type="project" value="UniProtKB-KW"/>
</dbReference>
<evidence type="ECO:0000256" key="1">
    <source>
        <dbReference type="ARBA" id="ARBA00004571"/>
    </source>
</evidence>
<dbReference type="CDD" id="cd00342">
    <property type="entry name" value="gram_neg_porins"/>
    <property type="match status" value="1"/>
</dbReference>
<evidence type="ECO:0000256" key="8">
    <source>
        <dbReference type="ARBA" id="ARBA00023114"/>
    </source>
</evidence>
<sequence length="353" mass="37634">MKLKRKGKFTRLGLAALAGGLGSGAVHAQSSVTLYGLLDAGLQYKTHANAAGDSTVTSTNAGTSYPSRFGLRGSEDLGGGWRAIFNLENGFSLSNGTLASSDTLFNRVALVGLNGRYGTFTAGRQYSVQYDKTVFYEPTLFNNYSIFSLNMIPSATVRLNNSVKYLSPDMSGLNVEAMYSFGQQIAGNSAAGRYWGAATEYVIGNFSARVGYEEVRGTVTATADQSNLVDRRASAVARYGFNTVVVSGGAVAVRGSLQASPDGNLYWLAASYMPNPALKLVLEGGRYYYQHEAGRPTLFNATALYWLSKRTTVYLTGGYMINGGGSDFGVNNYTTTAPGQTQLALGTGLIVRF</sequence>
<keyword evidence="5" id="KW-0812">Transmembrane</keyword>
<evidence type="ECO:0000256" key="5">
    <source>
        <dbReference type="ARBA" id="ARBA00022692"/>
    </source>
</evidence>
<dbReference type="RefSeq" id="WP_047848691.1">
    <property type="nucleotide sequence ID" value="NZ_AEJF01000131.1"/>
</dbReference>
<dbReference type="PATRIC" id="fig|908627.4.peg.4784"/>
<dbReference type="InterPro" id="IPR002299">
    <property type="entry name" value="Porin_Neis"/>
</dbReference>
<evidence type="ECO:0000256" key="6">
    <source>
        <dbReference type="ARBA" id="ARBA00022729"/>
    </source>
</evidence>
<keyword evidence="7" id="KW-0406">Ion transport</keyword>
<dbReference type="Gene3D" id="2.40.160.10">
    <property type="entry name" value="Porin"/>
    <property type="match status" value="1"/>
</dbReference>
<dbReference type="SUPFAM" id="SSF56935">
    <property type="entry name" value="Porins"/>
    <property type="match status" value="1"/>
</dbReference>
<keyword evidence="3" id="KW-0813">Transport</keyword>
<evidence type="ECO:0000256" key="11">
    <source>
        <dbReference type="SAM" id="SignalP"/>
    </source>
</evidence>
<feature type="signal peptide" evidence="11">
    <location>
        <begin position="1"/>
        <end position="28"/>
    </location>
</feature>
<gene>
    <name evidence="13" type="ORF">EOS_21395</name>
</gene>
<evidence type="ECO:0000313" key="14">
    <source>
        <dbReference type="Proteomes" id="UP000035963"/>
    </source>
</evidence>
<dbReference type="InterPro" id="IPR023614">
    <property type="entry name" value="Porin_dom_sf"/>
</dbReference>
<evidence type="ECO:0000256" key="7">
    <source>
        <dbReference type="ARBA" id="ARBA00023065"/>
    </source>
</evidence>
<feature type="domain" description="Porin" evidence="12">
    <location>
        <begin position="14"/>
        <end position="322"/>
    </location>
</feature>
<evidence type="ECO:0000256" key="4">
    <source>
        <dbReference type="ARBA" id="ARBA00022452"/>
    </source>
</evidence>
<dbReference type="PANTHER" id="PTHR34501">
    <property type="entry name" value="PROTEIN YDDL-RELATED"/>
    <property type="match status" value="1"/>
</dbReference>
<keyword evidence="14" id="KW-1185">Reference proteome</keyword>
<organism evidence="13 14">
    <name type="scientific">Caballeronia mineralivorans PML1(12)</name>
    <dbReference type="NCBI Taxonomy" id="908627"/>
    <lineage>
        <taxon>Bacteria</taxon>
        <taxon>Pseudomonadati</taxon>
        <taxon>Pseudomonadota</taxon>
        <taxon>Betaproteobacteria</taxon>
        <taxon>Burkholderiales</taxon>
        <taxon>Burkholderiaceae</taxon>
        <taxon>Caballeronia</taxon>
    </lineage>
</organism>
<proteinExistence type="predicted"/>
<comment type="caution">
    <text evidence="13">The sequence shown here is derived from an EMBL/GenBank/DDBJ whole genome shotgun (WGS) entry which is preliminary data.</text>
</comment>
<evidence type="ECO:0000259" key="12">
    <source>
        <dbReference type="Pfam" id="PF13609"/>
    </source>
</evidence>
<dbReference type="GO" id="GO:0009279">
    <property type="term" value="C:cell outer membrane"/>
    <property type="evidence" value="ECO:0007669"/>
    <property type="project" value="UniProtKB-SubCell"/>
</dbReference>
<dbReference type="OrthoDB" id="8679056at2"/>
<dbReference type="Pfam" id="PF13609">
    <property type="entry name" value="Porin_4"/>
    <property type="match status" value="1"/>
</dbReference>
<name>A0A0J1CUI4_9BURK</name>
<feature type="chain" id="PRO_5005249156" evidence="11">
    <location>
        <begin position="29"/>
        <end position="353"/>
    </location>
</feature>
<dbReference type="InterPro" id="IPR050298">
    <property type="entry name" value="Gram-neg_bact_OMP"/>
</dbReference>
<reference evidence="13 14" key="1">
    <citation type="journal article" date="2015" name="Genome Announc.">
        <title>Draft Genome Sequence of Burkholderia sp. Strain PML1(12), an Ectomycorrhizosphere-Inhabiting Bacterium with Effective Mineral-Weathering Ability.</title>
        <authorList>
            <person name="Uroz S."/>
            <person name="Oger P."/>
        </authorList>
    </citation>
    <scope>NUCLEOTIDE SEQUENCE [LARGE SCALE GENOMIC DNA]</scope>
    <source>
        <strain evidence="14">PML1(12)</strain>
    </source>
</reference>
<comment type="subcellular location">
    <subcellularLocation>
        <location evidence="1">Cell outer membrane</location>
        <topology evidence="1">Multi-pass membrane protein</topology>
    </subcellularLocation>
</comment>
<dbReference type="GO" id="GO:0006811">
    <property type="term" value="P:monoatomic ion transport"/>
    <property type="evidence" value="ECO:0007669"/>
    <property type="project" value="UniProtKB-KW"/>
</dbReference>
<evidence type="ECO:0000256" key="2">
    <source>
        <dbReference type="ARBA" id="ARBA00011233"/>
    </source>
</evidence>
<protein>
    <submittedName>
        <fullName evidence="13">Porin</fullName>
    </submittedName>
</protein>
<comment type="subunit">
    <text evidence="2">Homotrimer.</text>
</comment>
<dbReference type="AlphaFoldDB" id="A0A0J1CUI4"/>
<dbReference type="Proteomes" id="UP000035963">
    <property type="component" value="Unassembled WGS sequence"/>
</dbReference>
<keyword evidence="9" id="KW-0472">Membrane</keyword>
<keyword evidence="8" id="KW-0626">Porin</keyword>
<evidence type="ECO:0000256" key="10">
    <source>
        <dbReference type="ARBA" id="ARBA00023237"/>
    </source>
</evidence>
<accession>A0A0J1CUI4</accession>
<evidence type="ECO:0000256" key="9">
    <source>
        <dbReference type="ARBA" id="ARBA00023136"/>
    </source>
</evidence>
<evidence type="ECO:0000256" key="3">
    <source>
        <dbReference type="ARBA" id="ARBA00022448"/>
    </source>
</evidence>
<dbReference type="PRINTS" id="PR00184">
    <property type="entry name" value="NEISSPPORIN"/>
</dbReference>